<protein>
    <recommendedName>
        <fullName evidence="11">RING and UBP finger domain protein</fullName>
    </recommendedName>
</protein>
<feature type="compositionally biased region" description="Basic residues" evidence="6">
    <location>
        <begin position="693"/>
        <end position="703"/>
    </location>
</feature>
<keyword evidence="10" id="KW-1185">Reference proteome</keyword>
<dbReference type="Pfam" id="PF02148">
    <property type="entry name" value="zf-UBP"/>
    <property type="match status" value="1"/>
</dbReference>
<dbReference type="GO" id="GO:0007265">
    <property type="term" value="P:Ras protein signal transduction"/>
    <property type="evidence" value="ECO:0007669"/>
    <property type="project" value="TreeGrafter"/>
</dbReference>
<comment type="caution">
    <text evidence="9">The sequence shown here is derived from an EMBL/GenBank/DDBJ whole genome shotgun (WGS) entry which is preliminary data.</text>
</comment>
<dbReference type="SUPFAM" id="SSF57850">
    <property type="entry name" value="RING/U-box"/>
    <property type="match status" value="1"/>
</dbReference>
<organism evidence="9 10">
    <name type="scientific">Aspergillus fumigatiaffinis</name>
    <dbReference type="NCBI Taxonomy" id="340414"/>
    <lineage>
        <taxon>Eukaryota</taxon>
        <taxon>Fungi</taxon>
        <taxon>Dikarya</taxon>
        <taxon>Ascomycota</taxon>
        <taxon>Pezizomycotina</taxon>
        <taxon>Eurotiomycetes</taxon>
        <taxon>Eurotiomycetidae</taxon>
        <taxon>Eurotiales</taxon>
        <taxon>Aspergillaceae</taxon>
        <taxon>Aspergillus</taxon>
        <taxon>Aspergillus subgen. Fumigati</taxon>
    </lineage>
</organism>
<feature type="region of interest" description="Disordered" evidence="6">
    <location>
        <begin position="318"/>
        <end position="357"/>
    </location>
</feature>
<evidence type="ECO:0000256" key="4">
    <source>
        <dbReference type="PROSITE-ProRule" id="PRU00502"/>
    </source>
</evidence>
<dbReference type="InterPro" id="IPR011422">
    <property type="entry name" value="BRAP2/ETP1_RRM"/>
</dbReference>
<dbReference type="CDD" id="cd12717">
    <property type="entry name" value="RRM_ETP1"/>
    <property type="match status" value="1"/>
</dbReference>
<feature type="region of interest" description="Disordered" evidence="6">
    <location>
        <begin position="199"/>
        <end position="219"/>
    </location>
</feature>
<dbReference type="PANTHER" id="PTHR24007">
    <property type="entry name" value="BRCA1-ASSOCIATED PROTEIN"/>
    <property type="match status" value="1"/>
</dbReference>
<keyword evidence="3" id="KW-0862">Zinc</keyword>
<dbReference type="Gene3D" id="3.30.40.10">
    <property type="entry name" value="Zinc/RING finger domain, C3HC4 (zinc finger)"/>
    <property type="match status" value="2"/>
</dbReference>
<dbReference type="InterPro" id="IPR013083">
    <property type="entry name" value="Znf_RING/FYVE/PHD"/>
</dbReference>
<dbReference type="GO" id="GO:0008270">
    <property type="term" value="F:zinc ion binding"/>
    <property type="evidence" value="ECO:0007669"/>
    <property type="project" value="UniProtKB-KW"/>
</dbReference>
<dbReference type="Pfam" id="PF13639">
    <property type="entry name" value="zf-RING_2"/>
    <property type="match status" value="1"/>
</dbReference>
<evidence type="ECO:0008006" key="11">
    <source>
        <dbReference type="Google" id="ProtNLM"/>
    </source>
</evidence>
<dbReference type="CDD" id="cd16457">
    <property type="entry name" value="RING-H2_BRAP2"/>
    <property type="match status" value="1"/>
</dbReference>
<feature type="region of interest" description="Disordered" evidence="6">
    <location>
        <begin position="676"/>
        <end position="705"/>
    </location>
</feature>
<dbReference type="SMART" id="SM00290">
    <property type="entry name" value="ZnF_UBP"/>
    <property type="match status" value="1"/>
</dbReference>
<feature type="compositionally biased region" description="Low complexity" evidence="6">
    <location>
        <begin position="61"/>
        <end position="84"/>
    </location>
</feature>
<feature type="domain" description="UBP-type" evidence="8">
    <location>
        <begin position="408"/>
        <end position="509"/>
    </location>
</feature>
<evidence type="ECO:0000256" key="2">
    <source>
        <dbReference type="ARBA" id="ARBA00022771"/>
    </source>
</evidence>
<evidence type="ECO:0000256" key="6">
    <source>
        <dbReference type="SAM" id="MobiDB-lite"/>
    </source>
</evidence>
<dbReference type="SMART" id="SM00184">
    <property type="entry name" value="RING"/>
    <property type="match status" value="1"/>
</dbReference>
<proteinExistence type="predicted"/>
<accession>A0A8H4GQ68</accession>
<evidence type="ECO:0000313" key="10">
    <source>
        <dbReference type="Proteomes" id="UP000653565"/>
    </source>
</evidence>
<evidence type="ECO:0000259" key="7">
    <source>
        <dbReference type="PROSITE" id="PS50089"/>
    </source>
</evidence>
<dbReference type="InterPro" id="IPR001607">
    <property type="entry name" value="Znf_UBP"/>
</dbReference>
<dbReference type="InterPro" id="IPR047243">
    <property type="entry name" value="RING-H2_BRAP2"/>
</dbReference>
<keyword evidence="2 4" id="KW-0863">Zinc-finger</keyword>
<evidence type="ECO:0000259" key="8">
    <source>
        <dbReference type="PROSITE" id="PS50271"/>
    </source>
</evidence>
<feature type="domain" description="RING-type" evidence="7">
    <location>
        <begin position="372"/>
        <end position="411"/>
    </location>
</feature>
<feature type="coiled-coil region" evidence="5">
    <location>
        <begin position="567"/>
        <end position="658"/>
    </location>
</feature>
<reference evidence="9" key="1">
    <citation type="journal article" date="2020" name="bioRxiv">
        <title>Genomic and phenotypic heterogeneity of clinical isolates of the human pathogens Aspergillus fumigatus, Aspergillus lentulus and Aspergillus fumigatiaffinis.</title>
        <authorList>
            <person name="dos Santos R.A.C."/>
            <person name="Steenwyk J.L."/>
            <person name="Rivero-Menendez O."/>
            <person name="Mead M.E."/>
            <person name="Silva L.P."/>
            <person name="Bastos R.W."/>
            <person name="Alastruey-Izquierdo A."/>
            <person name="Goldman G.H."/>
            <person name="Rokas A."/>
        </authorList>
    </citation>
    <scope>NUCLEOTIDE SEQUENCE</scope>
    <source>
        <strain evidence="9">CNM-CM6805</strain>
    </source>
</reference>
<evidence type="ECO:0000256" key="3">
    <source>
        <dbReference type="ARBA" id="ARBA00022833"/>
    </source>
</evidence>
<evidence type="ECO:0000256" key="1">
    <source>
        <dbReference type="ARBA" id="ARBA00022723"/>
    </source>
</evidence>
<reference evidence="9" key="2">
    <citation type="submission" date="2020-04" db="EMBL/GenBank/DDBJ databases">
        <authorList>
            <person name="Santos R.A.C."/>
            <person name="Steenwyk J.L."/>
            <person name="Rivero-Menendez O."/>
            <person name="Mead M.E."/>
            <person name="Silva L.P."/>
            <person name="Bastos R.W."/>
            <person name="Alastruey-Izquierdo A."/>
            <person name="Goldman G.H."/>
            <person name="Rokas A."/>
        </authorList>
    </citation>
    <scope>NUCLEOTIDE SEQUENCE</scope>
    <source>
        <strain evidence="9">CNM-CM6805</strain>
    </source>
</reference>
<dbReference type="EMBL" id="JAAAPX010000251">
    <property type="protein sequence ID" value="KAF4226328.1"/>
    <property type="molecule type" value="Genomic_DNA"/>
</dbReference>
<feature type="region of interest" description="Disordered" evidence="6">
    <location>
        <begin position="60"/>
        <end position="94"/>
    </location>
</feature>
<dbReference type="GO" id="GO:0016567">
    <property type="term" value="P:protein ubiquitination"/>
    <property type="evidence" value="ECO:0007669"/>
    <property type="project" value="TreeGrafter"/>
</dbReference>
<keyword evidence="1" id="KW-0479">Metal-binding</keyword>
<sequence length="864" mass="94421">MPSYFYHLAIELFAHPQSGLGFASQSVDRRSPTSLSFDSACEALLPFQKRARQSISTIYNSHQSRTTSSQSASATAPAHPTAPHLYTKSPTSASAENDLRLDKISIECVDMVPSEHESATASKRIGKRDVKDNPVATGIGTDILGGLRTKGKYIPLDQQTSESIWGIVHLYRDAEETPFLVGEDYPLELKGSAAAAKQPYDQLGGRQDAPAKGHSPSLRQDEDCTTLCILAVPSYMSPSDFLGFVGEATMDEVSHFRMIRTARANRYMVLMKFRSGKKAKEWQKDWNGKVFNSMEPETCHVVFVKTVEIQAVNSDSDVSASQQSAPSASHVATSPQRTAISTSVQPSSIPTATLSSKPLAPPTPALIELPTCPVCLERMDETTGLLTILCQHVFHCTCLQKWKGSGCPVCRYTQDDFRRGSQGAAYGDEPAECSVCRSEINLWICLICGNVGCGRYDGAHAFAHYKETSHAFAMDLASQRVWSYVGDAYVHRIIQSKTDGKLVELPAADNSALDPPDWSDAVPREKLENMSVEYTHLLTSQLESQRAYFEEIVERAADKASQATAAASMAQETAEKATASLRALQAQYDKLAAETLPGLERDKARAEKRAEKFETMTRKMEKEWREEKTVNESLMKRIEHLTAEVAELKAANTDLTEQNRDLTFFISGSERLKDQGEDVVQGTVSVPDPPANNKRKGRGKGKKYASLPARAAAPSELLINPSCIHPSSSSGFTNLLHSCVPRGTTPIGHGASAITWFTSHEGRVRAIVDPISQPPGLTRRRQSDLEEGHDVEFPVCFGLRLRRCLGDGGGARAILAEDLRDEVLKRTVLVGEAAGAEVGIYVWVEAGVVARDFDEGWGGVDGCD</sequence>
<dbReference type="Pfam" id="PF07576">
    <property type="entry name" value="BRAP2"/>
    <property type="match status" value="1"/>
</dbReference>
<evidence type="ECO:0000313" key="9">
    <source>
        <dbReference type="EMBL" id="KAF4226328.1"/>
    </source>
</evidence>
<name>A0A8H4GQ68_9EURO</name>
<dbReference type="InterPro" id="IPR001841">
    <property type="entry name" value="Znf_RING"/>
</dbReference>
<dbReference type="PANTHER" id="PTHR24007:SF7">
    <property type="entry name" value="BRCA1-ASSOCIATED PROTEIN"/>
    <property type="match status" value="1"/>
</dbReference>
<dbReference type="AlphaFoldDB" id="A0A8H4GQ68"/>
<dbReference type="Proteomes" id="UP000653565">
    <property type="component" value="Unassembled WGS sequence"/>
</dbReference>
<dbReference type="GO" id="GO:0061630">
    <property type="term" value="F:ubiquitin protein ligase activity"/>
    <property type="evidence" value="ECO:0007669"/>
    <property type="project" value="TreeGrafter"/>
</dbReference>
<dbReference type="PROSITE" id="PS50089">
    <property type="entry name" value="ZF_RING_2"/>
    <property type="match status" value="1"/>
</dbReference>
<feature type="compositionally biased region" description="Polar residues" evidence="6">
    <location>
        <begin position="333"/>
        <end position="356"/>
    </location>
</feature>
<keyword evidence="5" id="KW-0175">Coiled coil</keyword>
<evidence type="ECO:0000256" key="5">
    <source>
        <dbReference type="SAM" id="Coils"/>
    </source>
</evidence>
<gene>
    <name evidence="9" type="ORF">CNMCM6805_004728</name>
</gene>
<dbReference type="GO" id="GO:0005737">
    <property type="term" value="C:cytoplasm"/>
    <property type="evidence" value="ECO:0007669"/>
    <property type="project" value="TreeGrafter"/>
</dbReference>
<dbReference type="InterPro" id="IPR034931">
    <property type="entry name" value="ETP1_RRM"/>
</dbReference>
<dbReference type="PROSITE" id="PS50271">
    <property type="entry name" value="ZF_UBP"/>
    <property type="match status" value="1"/>
</dbReference>
<feature type="compositionally biased region" description="Low complexity" evidence="6">
    <location>
        <begin position="318"/>
        <end position="332"/>
    </location>
</feature>